<organism evidence="1 2">
    <name type="scientific">Phyllobacterium trifolii</name>
    <dbReference type="NCBI Taxonomy" id="300193"/>
    <lineage>
        <taxon>Bacteria</taxon>
        <taxon>Pseudomonadati</taxon>
        <taxon>Pseudomonadota</taxon>
        <taxon>Alphaproteobacteria</taxon>
        <taxon>Hyphomicrobiales</taxon>
        <taxon>Phyllobacteriaceae</taxon>
        <taxon>Phyllobacterium</taxon>
    </lineage>
</organism>
<dbReference type="AlphaFoldDB" id="A0A839UIS4"/>
<reference evidence="1 2" key="1">
    <citation type="submission" date="2020-08" db="EMBL/GenBank/DDBJ databases">
        <title>Genomic Encyclopedia of Type Strains, Phase III (KMG-III): the genomes of soil and plant-associated and newly described type strains.</title>
        <authorList>
            <person name="Whitman W."/>
        </authorList>
    </citation>
    <scope>NUCLEOTIDE SEQUENCE [LARGE SCALE GENOMIC DNA]</scope>
    <source>
        <strain evidence="1 2">CECT 7015</strain>
    </source>
</reference>
<proteinExistence type="predicted"/>
<comment type="caution">
    <text evidence="1">The sequence shown here is derived from an EMBL/GenBank/DDBJ whole genome shotgun (WGS) entry which is preliminary data.</text>
</comment>
<dbReference type="Proteomes" id="UP000554520">
    <property type="component" value="Unassembled WGS sequence"/>
</dbReference>
<evidence type="ECO:0000313" key="2">
    <source>
        <dbReference type="Proteomes" id="UP000554520"/>
    </source>
</evidence>
<keyword evidence="2" id="KW-1185">Reference proteome</keyword>
<name>A0A839UIS4_9HYPH</name>
<accession>A0A839UIS4</accession>
<sequence>MEEAGTLTFVRFDKVSIRSIGSLTAANPVDCSFAEVMTATWAQLKPRLMK</sequence>
<gene>
    <name evidence="1" type="ORF">FHS21_005110</name>
</gene>
<evidence type="ECO:0000313" key="1">
    <source>
        <dbReference type="EMBL" id="MBB3148662.1"/>
    </source>
</evidence>
<dbReference type="EMBL" id="JACHXN010000021">
    <property type="protein sequence ID" value="MBB3148662.1"/>
    <property type="molecule type" value="Genomic_DNA"/>
</dbReference>
<protein>
    <submittedName>
        <fullName evidence="1">Uncharacterized protein</fullName>
    </submittedName>
</protein>